<keyword evidence="5 9" id="KW-0378">Hydrolase</keyword>
<keyword evidence="10" id="KW-0732">Signal</keyword>
<dbReference type="InterPro" id="IPR012334">
    <property type="entry name" value="Pectin_lyas_fold"/>
</dbReference>
<organism evidence="11 12">
    <name type="scientific">Morella rubra</name>
    <name type="common">Chinese bayberry</name>
    <dbReference type="NCBI Taxonomy" id="262757"/>
    <lineage>
        <taxon>Eukaryota</taxon>
        <taxon>Viridiplantae</taxon>
        <taxon>Streptophyta</taxon>
        <taxon>Embryophyta</taxon>
        <taxon>Tracheophyta</taxon>
        <taxon>Spermatophyta</taxon>
        <taxon>Magnoliopsida</taxon>
        <taxon>eudicotyledons</taxon>
        <taxon>Gunneridae</taxon>
        <taxon>Pentapetalae</taxon>
        <taxon>rosids</taxon>
        <taxon>fabids</taxon>
        <taxon>Fagales</taxon>
        <taxon>Myricaceae</taxon>
        <taxon>Morella</taxon>
    </lineage>
</organism>
<protein>
    <recommendedName>
        <fullName evidence="13">Polygalacturonase</fullName>
    </recommendedName>
</protein>
<evidence type="ECO:0000313" key="11">
    <source>
        <dbReference type="EMBL" id="KAB1205507.1"/>
    </source>
</evidence>
<dbReference type="Gene3D" id="2.160.20.10">
    <property type="entry name" value="Single-stranded right-handed beta-helix, Pectin lyase-like"/>
    <property type="match status" value="1"/>
</dbReference>
<reference evidence="11 12" key="1">
    <citation type="journal article" date="2019" name="Plant Biotechnol. J.">
        <title>The red bayberry genome and genetic basis of sex determination.</title>
        <authorList>
            <person name="Jia H.M."/>
            <person name="Jia H.J."/>
            <person name="Cai Q.L."/>
            <person name="Wang Y."/>
            <person name="Zhao H.B."/>
            <person name="Yang W.F."/>
            <person name="Wang G.Y."/>
            <person name="Li Y.H."/>
            <person name="Zhan D.L."/>
            <person name="Shen Y.T."/>
            <person name="Niu Q.F."/>
            <person name="Chang L."/>
            <person name="Qiu J."/>
            <person name="Zhao L."/>
            <person name="Xie H.B."/>
            <person name="Fu W.Y."/>
            <person name="Jin J."/>
            <person name="Li X.W."/>
            <person name="Jiao Y."/>
            <person name="Zhou C.C."/>
            <person name="Tu T."/>
            <person name="Chai C.Y."/>
            <person name="Gao J.L."/>
            <person name="Fan L.J."/>
            <person name="van de Weg E."/>
            <person name="Wang J.Y."/>
            <person name="Gao Z.S."/>
        </authorList>
    </citation>
    <scope>NUCLEOTIDE SEQUENCE [LARGE SCALE GENOMIC DNA]</scope>
    <source>
        <tissue evidence="11">Leaves</tissue>
    </source>
</reference>
<sequence length="401" mass="42197">MQCLVLLIALFILLIHASASSCTSRLGIGLESAAIFDVLTYGAVGDGKADDTQAFLKAWADACKASEAQGIPTLKMPSGKTFFLKPADFRGPCKSKGITVQLEGTIIAPQNSGDWTRKDRWIVFSGIDGLILTGGGQIDGQGSVWWKACSVKALYFDKCNGLQLSKLRHLNSPRNHIGLNDCDGVQISDLQILAPADSPNTDGIDIASSCNIEIMDSVMQTGDDCIAINNGTSHINITGVACGPGHGISVGSLGKNGAYDTVEEVHVRNCTFTGTQNGARIKTWKGGSGYARKISFEQIVLIGPQNPIIIDQNYDPHGVINAGSLQNAVEVSDVTFRDVRGTSATELAIAINCSGGTGCTNVVLEQVDIKSAVPGKMTYASCNNAHGEAKACNPVVPCVAH</sequence>
<accession>A0A6A1V0W3</accession>
<evidence type="ECO:0000256" key="8">
    <source>
        <dbReference type="PROSITE-ProRule" id="PRU10052"/>
    </source>
</evidence>
<dbReference type="GO" id="GO:0005975">
    <property type="term" value="P:carbohydrate metabolic process"/>
    <property type="evidence" value="ECO:0007669"/>
    <property type="project" value="InterPro"/>
</dbReference>
<evidence type="ECO:0000256" key="2">
    <source>
        <dbReference type="ARBA" id="ARBA00008834"/>
    </source>
</evidence>
<evidence type="ECO:0000256" key="9">
    <source>
        <dbReference type="RuleBase" id="RU361169"/>
    </source>
</evidence>
<feature type="chain" id="PRO_5025502132" description="Polygalacturonase" evidence="10">
    <location>
        <begin position="20"/>
        <end position="401"/>
    </location>
</feature>
<feature type="signal peptide" evidence="10">
    <location>
        <begin position="1"/>
        <end position="19"/>
    </location>
</feature>
<keyword evidence="7" id="KW-0961">Cell wall biogenesis/degradation</keyword>
<comment type="similarity">
    <text evidence="2 9">Belongs to the glycosyl hydrolase 28 family.</text>
</comment>
<dbReference type="EMBL" id="RXIC02000025">
    <property type="protein sequence ID" value="KAB1205507.1"/>
    <property type="molecule type" value="Genomic_DNA"/>
</dbReference>
<dbReference type="SUPFAM" id="SSF51126">
    <property type="entry name" value="Pectin lyase-like"/>
    <property type="match status" value="1"/>
</dbReference>
<dbReference type="InterPro" id="IPR011050">
    <property type="entry name" value="Pectin_lyase_fold/virulence"/>
</dbReference>
<name>A0A6A1V0W3_9ROSI</name>
<dbReference type="Pfam" id="PF00295">
    <property type="entry name" value="Glyco_hydro_28"/>
    <property type="match status" value="1"/>
</dbReference>
<evidence type="ECO:0000256" key="5">
    <source>
        <dbReference type="ARBA" id="ARBA00022801"/>
    </source>
</evidence>
<evidence type="ECO:0000256" key="3">
    <source>
        <dbReference type="ARBA" id="ARBA00022512"/>
    </source>
</evidence>
<gene>
    <name evidence="11" type="ORF">CJ030_MR7G026000</name>
</gene>
<dbReference type="InterPro" id="IPR000743">
    <property type="entry name" value="Glyco_hydro_28"/>
</dbReference>
<evidence type="ECO:0008006" key="13">
    <source>
        <dbReference type="Google" id="ProtNLM"/>
    </source>
</evidence>
<dbReference type="GO" id="GO:0071555">
    <property type="term" value="P:cell wall organization"/>
    <property type="evidence" value="ECO:0007669"/>
    <property type="project" value="UniProtKB-KW"/>
</dbReference>
<evidence type="ECO:0000256" key="4">
    <source>
        <dbReference type="ARBA" id="ARBA00022525"/>
    </source>
</evidence>
<dbReference type="AlphaFoldDB" id="A0A6A1V0W3"/>
<keyword evidence="6 9" id="KW-0326">Glycosidase</keyword>
<dbReference type="Proteomes" id="UP000516437">
    <property type="component" value="Chromosome 7"/>
</dbReference>
<dbReference type="PROSITE" id="PS00502">
    <property type="entry name" value="POLYGALACTURONASE"/>
    <property type="match status" value="1"/>
</dbReference>
<evidence type="ECO:0000256" key="10">
    <source>
        <dbReference type="SAM" id="SignalP"/>
    </source>
</evidence>
<keyword evidence="12" id="KW-1185">Reference proteome</keyword>
<dbReference type="OrthoDB" id="187139at2759"/>
<dbReference type="PANTHER" id="PTHR31375">
    <property type="match status" value="1"/>
</dbReference>
<feature type="active site" evidence="8">
    <location>
        <position position="246"/>
    </location>
</feature>
<proteinExistence type="inferred from homology"/>
<dbReference type="SMART" id="SM00710">
    <property type="entry name" value="PbH1"/>
    <property type="match status" value="5"/>
</dbReference>
<comment type="caution">
    <text evidence="11">The sequence shown here is derived from an EMBL/GenBank/DDBJ whole genome shotgun (WGS) entry which is preliminary data.</text>
</comment>
<dbReference type="InterPro" id="IPR006626">
    <property type="entry name" value="PbH1"/>
</dbReference>
<evidence type="ECO:0000313" key="12">
    <source>
        <dbReference type="Proteomes" id="UP000516437"/>
    </source>
</evidence>
<evidence type="ECO:0000256" key="6">
    <source>
        <dbReference type="ARBA" id="ARBA00023295"/>
    </source>
</evidence>
<keyword evidence="3" id="KW-0134">Cell wall</keyword>
<keyword evidence="4" id="KW-0964">Secreted</keyword>
<comment type="subcellular location">
    <subcellularLocation>
        <location evidence="1">Secreted</location>
        <location evidence="1">Cell wall</location>
    </subcellularLocation>
</comment>
<evidence type="ECO:0000256" key="1">
    <source>
        <dbReference type="ARBA" id="ARBA00004191"/>
    </source>
</evidence>
<evidence type="ECO:0000256" key="7">
    <source>
        <dbReference type="ARBA" id="ARBA00023316"/>
    </source>
</evidence>
<dbReference type="GO" id="GO:0004650">
    <property type="term" value="F:polygalacturonase activity"/>
    <property type="evidence" value="ECO:0007669"/>
    <property type="project" value="InterPro"/>
</dbReference>